<feature type="compositionally biased region" description="Low complexity" evidence="1">
    <location>
        <begin position="236"/>
        <end position="247"/>
    </location>
</feature>
<feature type="compositionally biased region" description="Gly residues" evidence="1">
    <location>
        <begin position="217"/>
        <end position="235"/>
    </location>
</feature>
<comment type="caution">
    <text evidence="2">The sequence shown here is derived from an EMBL/GenBank/DDBJ whole genome shotgun (WGS) entry which is preliminary data.</text>
</comment>
<evidence type="ECO:0000256" key="1">
    <source>
        <dbReference type="SAM" id="MobiDB-lite"/>
    </source>
</evidence>
<protein>
    <recommendedName>
        <fullName evidence="4">WXG100 family type VII secretion target</fullName>
    </recommendedName>
</protein>
<proteinExistence type="predicted"/>
<name>A0ABW5GRP3_9PSEU</name>
<sequence>MSYPYNQQYVRGGEPFGGAYGGAYSGGGSGGGYPGGGYPLGETKIDPDWANRISAELQAAVEDISAFTDLLDYNPNPGTFEVAKWLGDRLTDRQNGTSQFGQNLQAVANDIAEGLAKVSMDLQGADKDAAGKIKAQQNAMDDVNSMGENIADDMGGGSSGAPGDGMGGPGGGAGGNGYGMGGSSGGGYGSGYGMGGNGGYGYGMGGSGAYDALGGGVYGYGSGGQPGGGSQGGQGYSSSGAGAPYSQNSSPMVPMRRVLSSPLQSTEMSKPAEPWVAARVDRMEPAEPLTGADWREPAGSLMEPDRWERAEPLTEPDRWEPAKSFTEPDRWEPAEPLSRADRWESADFRPSVQSADVTGRPEPYTEQVRYQPEAPSKDEQKLR</sequence>
<accession>A0ABW5GRP3</accession>
<keyword evidence="3" id="KW-1185">Reference proteome</keyword>
<evidence type="ECO:0000313" key="2">
    <source>
        <dbReference type="EMBL" id="MFD2463433.1"/>
    </source>
</evidence>
<evidence type="ECO:0008006" key="4">
    <source>
        <dbReference type="Google" id="ProtNLM"/>
    </source>
</evidence>
<feature type="region of interest" description="Disordered" evidence="1">
    <location>
        <begin position="217"/>
        <end position="383"/>
    </location>
</feature>
<gene>
    <name evidence="2" type="ORF">ACFSYJ_32810</name>
</gene>
<feature type="compositionally biased region" description="Basic and acidic residues" evidence="1">
    <location>
        <begin position="303"/>
        <end position="347"/>
    </location>
</feature>
<reference evidence="3" key="1">
    <citation type="journal article" date="2019" name="Int. J. Syst. Evol. Microbiol.">
        <title>The Global Catalogue of Microorganisms (GCM) 10K type strain sequencing project: providing services to taxonomists for standard genome sequencing and annotation.</title>
        <authorList>
            <consortium name="The Broad Institute Genomics Platform"/>
            <consortium name="The Broad Institute Genome Sequencing Center for Infectious Disease"/>
            <person name="Wu L."/>
            <person name="Ma J."/>
        </authorList>
    </citation>
    <scope>NUCLEOTIDE SEQUENCE [LARGE SCALE GENOMIC DNA]</scope>
    <source>
        <strain evidence="3">CGMCC 4.7643</strain>
    </source>
</reference>
<dbReference type="EMBL" id="JBHUKU010000021">
    <property type="protein sequence ID" value="MFD2463433.1"/>
    <property type="molecule type" value="Genomic_DNA"/>
</dbReference>
<evidence type="ECO:0000313" key="3">
    <source>
        <dbReference type="Proteomes" id="UP001597419"/>
    </source>
</evidence>
<dbReference type="RefSeq" id="WP_345400180.1">
    <property type="nucleotide sequence ID" value="NZ_BAABHG010000011.1"/>
</dbReference>
<dbReference type="Proteomes" id="UP001597419">
    <property type="component" value="Unassembled WGS sequence"/>
</dbReference>
<organism evidence="2 3">
    <name type="scientific">Amycolatopsis samaneae</name>
    <dbReference type="NCBI Taxonomy" id="664691"/>
    <lineage>
        <taxon>Bacteria</taxon>
        <taxon>Bacillati</taxon>
        <taxon>Actinomycetota</taxon>
        <taxon>Actinomycetes</taxon>
        <taxon>Pseudonocardiales</taxon>
        <taxon>Pseudonocardiaceae</taxon>
        <taxon>Amycolatopsis</taxon>
    </lineage>
</organism>